<dbReference type="InterPro" id="IPR005829">
    <property type="entry name" value="Sugar_transporter_CS"/>
</dbReference>
<comment type="subcellular location">
    <subcellularLocation>
        <location evidence="1">Membrane</location>
        <topology evidence="1">Multi-pass membrane protein</topology>
    </subcellularLocation>
</comment>
<dbReference type="PANTHER" id="PTHR48021">
    <property type="match status" value="1"/>
</dbReference>
<dbReference type="FunFam" id="1.20.1250.20:FF:000249">
    <property type="entry name" value="facilitated trehalose transporter Tret1"/>
    <property type="match status" value="1"/>
</dbReference>
<feature type="compositionally biased region" description="Low complexity" evidence="5">
    <location>
        <begin position="26"/>
        <end position="39"/>
    </location>
</feature>
<evidence type="ECO:0000256" key="2">
    <source>
        <dbReference type="ARBA" id="ARBA00022692"/>
    </source>
</evidence>
<evidence type="ECO:0000256" key="1">
    <source>
        <dbReference type="ARBA" id="ARBA00004141"/>
    </source>
</evidence>
<gene>
    <name evidence="8" type="ORF">PUN28_007647</name>
</gene>
<feature type="region of interest" description="Disordered" evidence="5">
    <location>
        <begin position="1"/>
        <end position="85"/>
    </location>
</feature>
<name>A0AAW2G4D7_9HYME</name>
<dbReference type="PROSITE" id="PS00217">
    <property type="entry name" value="SUGAR_TRANSPORT_2"/>
    <property type="match status" value="1"/>
</dbReference>
<feature type="transmembrane region" description="Helical" evidence="6">
    <location>
        <begin position="246"/>
        <end position="267"/>
    </location>
</feature>
<organism evidence="8 9">
    <name type="scientific">Cardiocondyla obscurior</name>
    <dbReference type="NCBI Taxonomy" id="286306"/>
    <lineage>
        <taxon>Eukaryota</taxon>
        <taxon>Metazoa</taxon>
        <taxon>Ecdysozoa</taxon>
        <taxon>Arthropoda</taxon>
        <taxon>Hexapoda</taxon>
        <taxon>Insecta</taxon>
        <taxon>Pterygota</taxon>
        <taxon>Neoptera</taxon>
        <taxon>Endopterygota</taxon>
        <taxon>Hymenoptera</taxon>
        <taxon>Apocrita</taxon>
        <taxon>Aculeata</taxon>
        <taxon>Formicoidea</taxon>
        <taxon>Formicidae</taxon>
        <taxon>Myrmicinae</taxon>
        <taxon>Cardiocondyla</taxon>
    </lineage>
</organism>
<dbReference type="PANTHER" id="PTHR48021:SF89">
    <property type="entry name" value="FI02132P-RELATED"/>
    <property type="match status" value="1"/>
</dbReference>
<dbReference type="Pfam" id="PF00083">
    <property type="entry name" value="Sugar_tr"/>
    <property type="match status" value="1"/>
</dbReference>
<dbReference type="GO" id="GO:0022857">
    <property type="term" value="F:transmembrane transporter activity"/>
    <property type="evidence" value="ECO:0007669"/>
    <property type="project" value="InterPro"/>
</dbReference>
<evidence type="ECO:0000256" key="4">
    <source>
        <dbReference type="ARBA" id="ARBA00023136"/>
    </source>
</evidence>
<keyword evidence="9" id="KW-1185">Reference proteome</keyword>
<protein>
    <recommendedName>
        <fullName evidence="7">Major facilitator superfamily (MFS) profile domain-containing protein</fullName>
    </recommendedName>
</protein>
<feature type="compositionally biased region" description="Polar residues" evidence="5">
    <location>
        <begin position="11"/>
        <end position="25"/>
    </location>
</feature>
<feature type="transmembrane region" description="Helical" evidence="6">
    <location>
        <begin position="115"/>
        <end position="137"/>
    </location>
</feature>
<sequence>MGETLDVDNANKPTNVENSNEQIDINNTNANANNTNNANKQLNGDNTHKEKEINNANVNENGNNKHDNNEHVNNANGQIDTNNTNEPISTCVEIKMEPNATEEKKWERAGITYQILMALCANVVVLGPAMGFGYSAVAEHAMMSPKDENDLKLDSNQANWMATVSALGTPLGCLLSSAVMGRGRRVSMFVTSLISMAGWVTIYMSNSFVQILIGRSISGISTGMASVPTTVYVAEIAGPKWRGTMVTWTSISIALGVLIVYIFGLIIKDDWRLVALMCALFPVCAIALTLLVVPETPLWLRDQNRPDEALEIMKKFRGIPKDQPAPPEVLFELKPRQQKKNQNLLKHLVKRNALVPFGIMLSFFFFQQFSGIFVIIYNAVAIMEKSGVELDPYLGAVLIGVARFIASLLTAGVSRKYGRRVPSIISGVGMTIFMGGLSLYLFLADKGTVMADNGVVPVICMVMYIFTSTLGYLVIPFAMVGEVFPPKVKDILSGSTVAIGYLFSAVTVKTYPDMQRVMGMHGVFLFFAIISLIGAIFILFFLPETKGKTLREIEDMFASKKKAFELQPTEPIVEEIVTPTSGGLLRN</sequence>
<reference evidence="8 9" key="1">
    <citation type="submission" date="2023-03" db="EMBL/GenBank/DDBJ databases">
        <title>High recombination rates correlate with genetic variation in Cardiocondyla obscurior ants.</title>
        <authorList>
            <person name="Errbii M."/>
        </authorList>
    </citation>
    <scope>NUCLEOTIDE SEQUENCE [LARGE SCALE GENOMIC DNA]</scope>
    <source>
        <strain evidence="8">Alpha-2009</strain>
        <tissue evidence="8">Whole body</tissue>
    </source>
</reference>
<feature type="transmembrane region" description="Helical" evidence="6">
    <location>
        <begin position="273"/>
        <end position="293"/>
    </location>
</feature>
<dbReference type="Proteomes" id="UP001430953">
    <property type="component" value="Unassembled WGS sequence"/>
</dbReference>
<feature type="transmembrane region" description="Helical" evidence="6">
    <location>
        <begin position="211"/>
        <end position="234"/>
    </location>
</feature>
<keyword evidence="2 6" id="KW-0812">Transmembrane</keyword>
<feature type="domain" description="Major facilitator superfamily (MFS) profile" evidence="7">
    <location>
        <begin position="119"/>
        <end position="546"/>
    </location>
</feature>
<dbReference type="InterPro" id="IPR050549">
    <property type="entry name" value="MFS_Trehalose_Transporter"/>
</dbReference>
<evidence type="ECO:0000256" key="3">
    <source>
        <dbReference type="ARBA" id="ARBA00022989"/>
    </source>
</evidence>
<keyword evidence="4 6" id="KW-0472">Membrane</keyword>
<dbReference type="InterPro" id="IPR036259">
    <property type="entry name" value="MFS_trans_sf"/>
</dbReference>
<dbReference type="InterPro" id="IPR005828">
    <property type="entry name" value="MFS_sugar_transport-like"/>
</dbReference>
<dbReference type="GO" id="GO:0016020">
    <property type="term" value="C:membrane"/>
    <property type="evidence" value="ECO:0007669"/>
    <property type="project" value="UniProtKB-SubCell"/>
</dbReference>
<evidence type="ECO:0000256" key="5">
    <source>
        <dbReference type="SAM" id="MobiDB-lite"/>
    </source>
</evidence>
<feature type="transmembrane region" description="Helical" evidence="6">
    <location>
        <begin position="354"/>
        <end position="380"/>
    </location>
</feature>
<comment type="caution">
    <text evidence="8">The sequence shown here is derived from an EMBL/GenBank/DDBJ whole genome shotgun (WGS) entry which is preliminary data.</text>
</comment>
<feature type="transmembrane region" description="Helical" evidence="6">
    <location>
        <begin position="157"/>
        <end position="179"/>
    </location>
</feature>
<dbReference type="PROSITE" id="PS50850">
    <property type="entry name" value="MFS"/>
    <property type="match status" value="1"/>
</dbReference>
<evidence type="ECO:0000259" key="7">
    <source>
        <dbReference type="PROSITE" id="PS50850"/>
    </source>
</evidence>
<evidence type="ECO:0000256" key="6">
    <source>
        <dbReference type="SAM" id="Phobius"/>
    </source>
</evidence>
<proteinExistence type="predicted"/>
<dbReference type="EMBL" id="JADYXP020000006">
    <property type="protein sequence ID" value="KAL0123156.1"/>
    <property type="molecule type" value="Genomic_DNA"/>
</dbReference>
<feature type="transmembrane region" description="Helical" evidence="6">
    <location>
        <begin position="424"/>
        <end position="443"/>
    </location>
</feature>
<feature type="transmembrane region" description="Helical" evidence="6">
    <location>
        <begin position="186"/>
        <end position="205"/>
    </location>
</feature>
<dbReference type="AlphaFoldDB" id="A0AAW2G4D7"/>
<dbReference type="InterPro" id="IPR020846">
    <property type="entry name" value="MFS_dom"/>
</dbReference>
<feature type="transmembrane region" description="Helical" evidence="6">
    <location>
        <begin position="491"/>
        <end position="511"/>
    </location>
</feature>
<evidence type="ECO:0000313" key="9">
    <source>
        <dbReference type="Proteomes" id="UP001430953"/>
    </source>
</evidence>
<dbReference type="SUPFAM" id="SSF103473">
    <property type="entry name" value="MFS general substrate transporter"/>
    <property type="match status" value="1"/>
</dbReference>
<accession>A0AAW2G4D7</accession>
<feature type="transmembrane region" description="Helical" evidence="6">
    <location>
        <begin position="455"/>
        <end position="479"/>
    </location>
</feature>
<feature type="transmembrane region" description="Helical" evidence="6">
    <location>
        <begin position="523"/>
        <end position="542"/>
    </location>
</feature>
<feature type="transmembrane region" description="Helical" evidence="6">
    <location>
        <begin position="392"/>
        <end position="412"/>
    </location>
</feature>
<dbReference type="Gene3D" id="1.20.1250.20">
    <property type="entry name" value="MFS general substrate transporter like domains"/>
    <property type="match status" value="1"/>
</dbReference>
<evidence type="ECO:0000313" key="8">
    <source>
        <dbReference type="EMBL" id="KAL0123156.1"/>
    </source>
</evidence>
<keyword evidence="3 6" id="KW-1133">Transmembrane helix</keyword>